<reference evidence="2 3" key="1">
    <citation type="submission" date="2016-05" db="EMBL/GenBank/DDBJ databases">
        <title>Complete Genome and Methylome Analysis of Psychrotrophic Bacterial Isolates from Antarctic Lake Untersee.</title>
        <authorList>
            <person name="Fomenkov A."/>
            <person name="Akimov V.N."/>
            <person name="Vasilyeva L.V."/>
            <person name="Andersen D."/>
            <person name="Vincze T."/>
            <person name="Roberts R.J."/>
        </authorList>
    </citation>
    <scope>NUCLEOTIDE SEQUENCE [LARGE SCALE GENOMIC DNA]</scope>
    <source>
        <strain evidence="2 3">U14-5</strain>
    </source>
</reference>
<evidence type="ECO:0000313" key="2">
    <source>
        <dbReference type="EMBL" id="APT58362.1"/>
    </source>
</evidence>
<sequence length="405" mass="43766">MTTADRTETGGQAHHPLLRRRDGHHARVTFEELFFDLVYVFAVTQVSHGLLHHLGAAGAVEALILWFAVWLGWQYTCWVTNWFNPETPQIRGLLFGTMLAGLVMAAALPQAFGDRGLVFALAYAAMQVGRTGFIACQLPAGHPLAANYRRMLGWVCIAAVLWVLGGLVPAPWRHLLWVLAILCEYVSPMFGFALPGLGRSRTRDWTIEGGHLAERCQLFVIVALGETVLVTGATLADEGAWDPPTLIAFLSAFLGSLAMWWVYFGTSGRDGSTVITHSPDPGRIGALFHYIHAILLAGIIVTAVGNDLVIAHPDGRMTVAASATLIGGPALYLFGSGLYKRVVYGLWPSSHLGGLAVLALMVPFAFTTDLLMIGALTTLVMLAVGFWESRILRPSPEARLAGTSP</sequence>
<dbReference type="KEGG" id="rgi:RGI145_15855"/>
<gene>
    <name evidence="2" type="ORF">RGI145_15855</name>
</gene>
<feature type="transmembrane region" description="Helical" evidence="1">
    <location>
        <begin position="247"/>
        <end position="266"/>
    </location>
</feature>
<feature type="transmembrane region" description="Helical" evidence="1">
    <location>
        <begin position="287"/>
        <end position="305"/>
    </location>
</feature>
<feature type="transmembrane region" description="Helical" evidence="1">
    <location>
        <begin position="176"/>
        <end position="197"/>
    </location>
</feature>
<feature type="transmembrane region" description="Helical" evidence="1">
    <location>
        <begin position="50"/>
        <end position="73"/>
    </location>
</feature>
<protein>
    <recommendedName>
        <fullName evidence="4">Low temperature requirement protein A</fullName>
    </recommendedName>
</protein>
<feature type="transmembrane region" description="Helical" evidence="1">
    <location>
        <begin position="152"/>
        <end position="170"/>
    </location>
</feature>
<keyword evidence="1" id="KW-0472">Membrane</keyword>
<feature type="transmembrane region" description="Helical" evidence="1">
    <location>
        <begin position="118"/>
        <end position="140"/>
    </location>
</feature>
<dbReference type="Pfam" id="PF06772">
    <property type="entry name" value="LtrA"/>
    <property type="match status" value="1"/>
</dbReference>
<feature type="transmembrane region" description="Helical" evidence="1">
    <location>
        <begin position="218"/>
        <end position="235"/>
    </location>
</feature>
<proteinExistence type="predicted"/>
<dbReference type="STRING" id="257708.RGI145_15855"/>
<dbReference type="InterPro" id="IPR010640">
    <property type="entry name" value="Low_temperature_requirement_A"/>
</dbReference>
<keyword evidence="1" id="KW-0812">Transmembrane</keyword>
<evidence type="ECO:0000313" key="3">
    <source>
        <dbReference type="Proteomes" id="UP000185494"/>
    </source>
</evidence>
<evidence type="ECO:0000256" key="1">
    <source>
        <dbReference type="SAM" id="Phobius"/>
    </source>
</evidence>
<dbReference type="EMBL" id="CP015583">
    <property type="protein sequence ID" value="APT58362.1"/>
    <property type="molecule type" value="Genomic_DNA"/>
</dbReference>
<evidence type="ECO:0008006" key="4">
    <source>
        <dbReference type="Google" id="ProtNLM"/>
    </source>
</evidence>
<dbReference type="eggNOG" id="COG4292">
    <property type="taxonomic scope" value="Bacteria"/>
</dbReference>
<dbReference type="PANTHER" id="PTHR36840:SF1">
    <property type="entry name" value="BLL5714 PROTEIN"/>
    <property type="match status" value="1"/>
</dbReference>
<feature type="transmembrane region" description="Helical" evidence="1">
    <location>
        <begin position="370"/>
        <end position="387"/>
    </location>
</feature>
<feature type="transmembrane region" description="Helical" evidence="1">
    <location>
        <begin position="317"/>
        <end position="335"/>
    </location>
</feature>
<organism evidence="2 3">
    <name type="scientific">Roseomonas gilardii</name>
    <dbReference type="NCBI Taxonomy" id="257708"/>
    <lineage>
        <taxon>Bacteria</taxon>
        <taxon>Pseudomonadati</taxon>
        <taxon>Pseudomonadota</taxon>
        <taxon>Alphaproteobacteria</taxon>
        <taxon>Acetobacterales</taxon>
        <taxon>Roseomonadaceae</taxon>
        <taxon>Roseomonas</taxon>
    </lineage>
</organism>
<dbReference type="AlphaFoldDB" id="A0A1L7AHX7"/>
<dbReference type="Proteomes" id="UP000185494">
    <property type="component" value="Chromosome 1"/>
</dbReference>
<dbReference type="PANTHER" id="PTHR36840">
    <property type="entry name" value="BLL5714 PROTEIN"/>
    <property type="match status" value="1"/>
</dbReference>
<keyword evidence="1" id="KW-1133">Transmembrane helix</keyword>
<accession>A0A1L7AHX7</accession>
<dbReference type="RefSeq" id="WP_075799129.1">
    <property type="nucleotide sequence ID" value="NZ_CP015583.1"/>
</dbReference>
<feature type="transmembrane region" description="Helical" evidence="1">
    <location>
        <begin position="342"/>
        <end position="364"/>
    </location>
</feature>
<feature type="transmembrane region" description="Helical" evidence="1">
    <location>
        <begin position="93"/>
        <end position="112"/>
    </location>
</feature>
<name>A0A1L7AHX7_9PROT</name>